<reference evidence="1 2" key="1">
    <citation type="journal article" date="2021" name="Appl. Environ. Microbiol.">
        <title>Genetic linkage and physical mapping for an oyster mushroom Pleurotus cornucopiae and QTL analysis for the trait cap color.</title>
        <authorList>
            <person name="Zhang Y."/>
            <person name="Gao W."/>
            <person name="Sonnenberg A."/>
            <person name="Chen Q."/>
            <person name="Zhang J."/>
            <person name="Huang C."/>
        </authorList>
    </citation>
    <scope>NUCLEOTIDE SEQUENCE [LARGE SCALE GENOMIC DNA]</scope>
    <source>
        <strain evidence="1">CCMSSC00406</strain>
    </source>
</reference>
<organism evidence="1 2">
    <name type="scientific">Pleurotus cornucopiae</name>
    <name type="common">Cornucopia mushroom</name>
    <dbReference type="NCBI Taxonomy" id="5321"/>
    <lineage>
        <taxon>Eukaryota</taxon>
        <taxon>Fungi</taxon>
        <taxon>Dikarya</taxon>
        <taxon>Basidiomycota</taxon>
        <taxon>Agaricomycotina</taxon>
        <taxon>Agaricomycetes</taxon>
        <taxon>Agaricomycetidae</taxon>
        <taxon>Agaricales</taxon>
        <taxon>Pleurotineae</taxon>
        <taxon>Pleurotaceae</taxon>
        <taxon>Pleurotus</taxon>
    </lineage>
</organism>
<accession>A0ACB7J532</accession>
<sequence length="651" mass="72026">MHPQVSKKPPAIQTSSRPLRRGKACVNCRFLKIKCDGVKPICGPCERNPKEDECDYTDVQGRSRTRALEDTIARLETRIKELERPQDFTPSVSLHDPYNNQIQLQPSPASPYTSLSPFSPVSSTSSHSFDQGGRGSSSTSASDSSLSFLGTDEPPMVVITTLLDNFLPHGSQFGFFLHPTRFRLNALSQFPFGHVSRPSPALLSTVYLWGVHLSPASPYYAHLPIFLSRALQYAGTDLANTTTHPHRVLHLMQAEVLLANYFFRNGRFLEAKCHTSIAVSLALGCNFHRIRSSFGLSPPTIGVLLNLPVLPHPPQDEVDEGERINGFWAVFTLHKTLAVALDPPTRLCGALEASGVLIDTPWPLEMDTYREGYLPPQDAQSSFTVRDFLSEVPRIAPGEFTATAMHVKSAVLFHRAAYLAGQWRPRKTFHPRFMTPTEVRVFQDMYPHEATAFSNAFYSLDRLIQRFREDLPPTPDTGDSLPSSEVQTHIITRALGEAAAIKLHSNFSYSDTSSKHKCLSAARAIVSLGKASLTQLTYMNPIMGTLWSIACHVFIDEISRLRTGEGSLTPTATISGEDALLTNLRDGMTTLSIFANDSALIINESARVLQLDLSNPPITSCASRMAKNTPDFSFRYPSIPTFFFTPIIACL</sequence>
<keyword evidence="2" id="KW-1185">Reference proteome</keyword>
<evidence type="ECO:0000313" key="1">
    <source>
        <dbReference type="EMBL" id="KAG9224331.1"/>
    </source>
</evidence>
<evidence type="ECO:0000313" key="2">
    <source>
        <dbReference type="Proteomes" id="UP000824881"/>
    </source>
</evidence>
<protein>
    <submittedName>
        <fullName evidence="1">Uncharacterized protein</fullName>
    </submittedName>
</protein>
<comment type="caution">
    <text evidence="1">The sequence shown here is derived from an EMBL/GenBank/DDBJ whole genome shotgun (WGS) entry which is preliminary data.</text>
</comment>
<name>A0ACB7J532_PLECO</name>
<dbReference type="Proteomes" id="UP000824881">
    <property type="component" value="Unassembled WGS sequence"/>
</dbReference>
<dbReference type="EMBL" id="WQMT02000004">
    <property type="protein sequence ID" value="KAG9224331.1"/>
    <property type="molecule type" value="Genomic_DNA"/>
</dbReference>
<proteinExistence type="predicted"/>
<gene>
    <name evidence="1" type="ORF">CCMSSC00406_0004830</name>
</gene>